<gene>
    <name evidence="6" type="ORF">G3580_09325</name>
</gene>
<dbReference type="PANTHER" id="PTHR30546">
    <property type="entry name" value="FLAVODOXIN-RELATED PROTEIN WRBA-RELATED"/>
    <property type="match status" value="1"/>
</dbReference>
<evidence type="ECO:0000313" key="6">
    <source>
        <dbReference type="EMBL" id="QID17824.1"/>
    </source>
</evidence>
<evidence type="ECO:0000256" key="4">
    <source>
        <dbReference type="ARBA" id="ARBA00029652"/>
    </source>
</evidence>
<protein>
    <recommendedName>
        <fullName evidence="4">Flavoprotein WrbA</fullName>
    </recommendedName>
</protein>
<organism evidence="6 7">
    <name type="scientific">Nitrogeniibacter mangrovi</name>
    <dbReference type="NCBI Taxonomy" id="2016596"/>
    <lineage>
        <taxon>Bacteria</taxon>
        <taxon>Pseudomonadati</taxon>
        <taxon>Pseudomonadota</taxon>
        <taxon>Betaproteobacteria</taxon>
        <taxon>Rhodocyclales</taxon>
        <taxon>Zoogloeaceae</taxon>
        <taxon>Nitrogeniibacter</taxon>
    </lineage>
</organism>
<keyword evidence="2" id="KW-0285">Flavoprotein</keyword>
<dbReference type="SUPFAM" id="SSF52218">
    <property type="entry name" value="Flavoproteins"/>
    <property type="match status" value="1"/>
</dbReference>
<dbReference type="AlphaFoldDB" id="A0A6C1B6F3"/>
<dbReference type="GO" id="GO:0003955">
    <property type="term" value="F:NAD(P)H dehydrogenase (quinone) activity"/>
    <property type="evidence" value="ECO:0007669"/>
    <property type="project" value="TreeGrafter"/>
</dbReference>
<keyword evidence="3" id="KW-0288">FMN</keyword>
<dbReference type="Gene3D" id="3.40.50.360">
    <property type="match status" value="1"/>
</dbReference>
<dbReference type="KEGG" id="azq:G3580_09325"/>
<accession>A0A6C1B6F3</accession>
<feature type="domain" description="Flavodoxin-like" evidence="5">
    <location>
        <begin position="7"/>
        <end position="146"/>
    </location>
</feature>
<dbReference type="Pfam" id="PF00258">
    <property type="entry name" value="Flavodoxin_1"/>
    <property type="match status" value="1"/>
</dbReference>
<dbReference type="PROSITE" id="PS50902">
    <property type="entry name" value="FLAVODOXIN_LIKE"/>
    <property type="match status" value="1"/>
</dbReference>
<dbReference type="PANTHER" id="PTHR30546:SF23">
    <property type="entry name" value="FLAVOPROTEIN-LIKE PROTEIN YCP4-RELATED"/>
    <property type="match status" value="1"/>
</dbReference>
<dbReference type="GO" id="GO:0016020">
    <property type="term" value="C:membrane"/>
    <property type="evidence" value="ECO:0007669"/>
    <property type="project" value="TreeGrafter"/>
</dbReference>
<evidence type="ECO:0000259" key="5">
    <source>
        <dbReference type="PROSITE" id="PS50902"/>
    </source>
</evidence>
<evidence type="ECO:0000313" key="7">
    <source>
        <dbReference type="Proteomes" id="UP000501991"/>
    </source>
</evidence>
<evidence type="ECO:0000256" key="2">
    <source>
        <dbReference type="ARBA" id="ARBA00022630"/>
    </source>
</evidence>
<reference evidence="6 7" key="1">
    <citation type="submission" date="2020-02" db="EMBL/GenBank/DDBJ databases">
        <title>Nitrogenibacter mangrovi gen. nov., sp. nov. isolated from mangrove sediment, a denitrifying betaproteobacterium.</title>
        <authorList>
            <person name="Liao H."/>
            <person name="Tian Y."/>
        </authorList>
    </citation>
    <scope>NUCLEOTIDE SEQUENCE [LARGE SCALE GENOMIC DNA]</scope>
    <source>
        <strain evidence="6 7">M9-3-2</strain>
    </source>
</reference>
<sequence length="154" mass="16366">MSPAKTLLIVYHSQSGNTERLARCVAEGASEAEGVSVRCLRAFDAGVDDLARCDGLLLGTPENFGTMSGALKDFFDRTFYPLEGQLTGLPYAVFVSAGNDGTNAVREIGRIANGYGWREVAPACIARGEVTETHLGECRDLGRAMAEGLAMGVF</sequence>
<dbReference type="InterPro" id="IPR008254">
    <property type="entry name" value="Flavodoxin/NO_synth"/>
</dbReference>
<dbReference type="RefSeq" id="WP_173764986.1">
    <property type="nucleotide sequence ID" value="NZ_CP048836.1"/>
</dbReference>
<dbReference type="EMBL" id="CP048836">
    <property type="protein sequence ID" value="QID17824.1"/>
    <property type="molecule type" value="Genomic_DNA"/>
</dbReference>
<comment type="cofactor">
    <cofactor evidence="1">
        <name>FMN</name>
        <dbReference type="ChEBI" id="CHEBI:58210"/>
    </cofactor>
</comment>
<dbReference type="Proteomes" id="UP000501991">
    <property type="component" value="Chromosome"/>
</dbReference>
<dbReference type="GO" id="GO:0009055">
    <property type="term" value="F:electron transfer activity"/>
    <property type="evidence" value="ECO:0007669"/>
    <property type="project" value="InterPro"/>
</dbReference>
<evidence type="ECO:0000256" key="3">
    <source>
        <dbReference type="ARBA" id="ARBA00022643"/>
    </source>
</evidence>
<dbReference type="InterPro" id="IPR001226">
    <property type="entry name" value="Flavodoxin_CS"/>
</dbReference>
<proteinExistence type="predicted"/>
<dbReference type="GO" id="GO:0010181">
    <property type="term" value="F:FMN binding"/>
    <property type="evidence" value="ECO:0007669"/>
    <property type="project" value="InterPro"/>
</dbReference>
<dbReference type="InterPro" id="IPR029039">
    <property type="entry name" value="Flavoprotein-like_sf"/>
</dbReference>
<evidence type="ECO:0000256" key="1">
    <source>
        <dbReference type="ARBA" id="ARBA00001917"/>
    </source>
</evidence>
<keyword evidence="7" id="KW-1185">Reference proteome</keyword>
<name>A0A6C1B6F3_9RHOO</name>
<dbReference type="PROSITE" id="PS00201">
    <property type="entry name" value="FLAVODOXIN"/>
    <property type="match status" value="1"/>
</dbReference>